<evidence type="ECO:0000313" key="5">
    <source>
        <dbReference type="EMBL" id="THH13571.1"/>
    </source>
</evidence>
<feature type="compositionally biased region" description="Basic and acidic residues" evidence="3">
    <location>
        <begin position="3643"/>
        <end position="3655"/>
    </location>
</feature>
<dbReference type="InterPro" id="IPR011993">
    <property type="entry name" value="PH-like_dom_sf"/>
</dbReference>
<feature type="region of interest" description="Disordered" evidence="3">
    <location>
        <begin position="3682"/>
        <end position="3720"/>
    </location>
</feature>
<dbReference type="Pfam" id="PF00616">
    <property type="entry name" value="RasGAP"/>
    <property type="match status" value="1"/>
</dbReference>
<evidence type="ECO:0000256" key="1">
    <source>
        <dbReference type="ARBA" id="ARBA00022468"/>
    </source>
</evidence>
<feature type="compositionally biased region" description="Basic and acidic residues" evidence="3">
    <location>
        <begin position="2877"/>
        <end position="2887"/>
    </location>
</feature>
<keyword evidence="2" id="KW-0597">Phosphoprotein</keyword>
<dbReference type="InterPro" id="IPR039360">
    <property type="entry name" value="Ras_GTPase"/>
</dbReference>
<evidence type="ECO:0000256" key="3">
    <source>
        <dbReference type="SAM" id="MobiDB-lite"/>
    </source>
</evidence>
<dbReference type="Gene3D" id="3.40.525.10">
    <property type="entry name" value="CRAL-TRIO lipid binding domain"/>
    <property type="match status" value="1"/>
</dbReference>
<dbReference type="InterPro" id="IPR036865">
    <property type="entry name" value="CRAL-TRIO_dom_sf"/>
</dbReference>
<dbReference type="PROSITE" id="PS50018">
    <property type="entry name" value="RAS_GTPASE_ACTIV_2"/>
    <property type="match status" value="1"/>
</dbReference>
<feature type="compositionally biased region" description="Polar residues" evidence="3">
    <location>
        <begin position="3276"/>
        <end position="3292"/>
    </location>
</feature>
<evidence type="ECO:0000313" key="6">
    <source>
        <dbReference type="Proteomes" id="UP000310158"/>
    </source>
</evidence>
<feature type="compositionally biased region" description="Low complexity" evidence="3">
    <location>
        <begin position="2785"/>
        <end position="2797"/>
    </location>
</feature>
<feature type="region of interest" description="Disordered" evidence="3">
    <location>
        <begin position="2877"/>
        <end position="2902"/>
    </location>
</feature>
<feature type="domain" description="Ras-GAP" evidence="4">
    <location>
        <begin position="1349"/>
        <end position="1542"/>
    </location>
</feature>
<feature type="region of interest" description="Disordered" evidence="3">
    <location>
        <begin position="1"/>
        <end position="31"/>
    </location>
</feature>
<feature type="compositionally biased region" description="Polar residues" evidence="3">
    <location>
        <begin position="196"/>
        <end position="206"/>
    </location>
</feature>
<feature type="region of interest" description="Disordered" evidence="3">
    <location>
        <begin position="159"/>
        <end position="213"/>
    </location>
</feature>
<dbReference type="PANTHER" id="PTHR10194">
    <property type="entry name" value="RAS GTPASE-ACTIVATING PROTEINS"/>
    <property type="match status" value="1"/>
</dbReference>
<feature type="compositionally biased region" description="Basic and acidic residues" evidence="3">
    <location>
        <begin position="3760"/>
        <end position="3775"/>
    </location>
</feature>
<dbReference type="SUPFAM" id="SSF48371">
    <property type="entry name" value="ARM repeat"/>
    <property type="match status" value="2"/>
</dbReference>
<dbReference type="Gene3D" id="1.10.506.10">
    <property type="entry name" value="GTPase Activation - p120gap, domain 1"/>
    <property type="match status" value="2"/>
</dbReference>
<feature type="region of interest" description="Disordered" evidence="3">
    <location>
        <begin position="3115"/>
        <end position="3192"/>
    </location>
</feature>
<feature type="region of interest" description="Disordered" evidence="3">
    <location>
        <begin position="3271"/>
        <end position="3292"/>
    </location>
</feature>
<dbReference type="OrthoDB" id="28245at2759"/>
<comment type="caution">
    <text evidence="5">The sequence shown here is derived from an EMBL/GenBank/DDBJ whole genome shotgun (WGS) entry which is preliminary data.</text>
</comment>
<organism evidence="5 6">
    <name type="scientific">Bondarzewia mesenterica</name>
    <dbReference type="NCBI Taxonomy" id="1095465"/>
    <lineage>
        <taxon>Eukaryota</taxon>
        <taxon>Fungi</taxon>
        <taxon>Dikarya</taxon>
        <taxon>Basidiomycota</taxon>
        <taxon>Agaricomycotina</taxon>
        <taxon>Agaricomycetes</taxon>
        <taxon>Russulales</taxon>
        <taxon>Bondarzewiaceae</taxon>
        <taxon>Bondarzewia</taxon>
    </lineage>
</organism>
<evidence type="ECO:0000256" key="2">
    <source>
        <dbReference type="ARBA" id="ARBA00022553"/>
    </source>
</evidence>
<protein>
    <recommendedName>
        <fullName evidence="4">Ras-GAP domain-containing protein</fullName>
    </recommendedName>
</protein>
<feature type="compositionally biased region" description="Polar residues" evidence="3">
    <location>
        <begin position="7"/>
        <end position="16"/>
    </location>
</feature>
<dbReference type="PROSITE" id="PS00509">
    <property type="entry name" value="RAS_GTPASE_ACTIV_1"/>
    <property type="match status" value="1"/>
</dbReference>
<dbReference type="InterPro" id="IPR001936">
    <property type="entry name" value="RasGAP_dom"/>
</dbReference>
<gene>
    <name evidence="5" type="ORF">EW146_g6666</name>
</gene>
<feature type="compositionally biased region" description="Polar residues" evidence="3">
    <location>
        <begin position="3140"/>
        <end position="3176"/>
    </location>
</feature>
<dbReference type="EMBL" id="SGPL01000343">
    <property type="protein sequence ID" value="THH13571.1"/>
    <property type="molecule type" value="Genomic_DNA"/>
</dbReference>
<proteinExistence type="predicted"/>
<dbReference type="PANTHER" id="PTHR10194:SF142">
    <property type="entry name" value="NEUROFIBROMIN"/>
    <property type="match status" value="1"/>
</dbReference>
<feature type="region of interest" description="Disordered" evidence="3">
    <location>
        <begin position="3633"/>
        <end position="3663"/>
    </location>
</feature>
<sequence>MLPTRRPSASTGNASTKPPPSSSIRTHRSKDSHHAFMALSSQTTAVPYAANAPGTQNQHNIITVLVNRLSKKLPYISGLDLTIVENDNAIEEIINCLVEMSRESLDIIALALSGLLDKLPKQTDSSAPWTIEILQSQLFILKVLSAAMASRWHRFADEAGSGSRSAMSKGPTGLPQPESPVPSSAGRSANTKKSRQASSEQLSTPPGWTEPPPLNEKCAQCVLLTMIDLLRQTAPPEGRLMSSSNLSFEATFHDFESIEVEDAPSQPAEFFDADLPPPETNDRHVRMQKPPNASSASVNSGVPSMNSSVPISQLNMKFEKTHKVLAKSHFSLNALILKFAGRILYHLSASNWSVVLTRLREKIRALAGGSDKNGDMIELNLMKHCALDRQRLVQILQELSSLLINMKREAKTAVAIPLRAAIWNWIDLFPAEYNEALRSYRRMEGAPERVFDLLWDPSESASARAIWPTLAVLGCISTERTRSDYELSIRAPGTSKSNMQKFVDMLLKNMNSSSKLRDVAIVCALDYCRGAARAKPEGDLPIRSIASDLAHDIQTALLKYQDHKPFWEAPEEIDVSMFADALVLLYRFSPLEDVLELFKTCVEPERSDAVKLCVVKACVTLSVESRQLPWQVQIDPIFQIAKRFRNIFKYGGVRRNEVDEAGNLKRTSFRPKAKRFTAETVSDRELLLIGILHLWKCNIGWSFTDMPCEELTTWVPAALKTWEEQTDPSVQYSIALALLQVSKQVGLLKPTDKLYEIARAWKLVLTPQALRIVSIAFMNSRMDMEKQRMWAEVSHAFVLEYIQDVPDNTIQRAMQLSEDRLPALVLLELASAVSLTSADPGVSRLAAHNLRVVAIAERRPEAPNSGSSDEERAKRFTIYDQIGDPKTVVIGRVAWQKRIRRLFRTLAVPQPSYVAVWEECYYRWCALTELVIRAPLDPVTAEGFQDGYVPVGDKSPTLEEQQHQWQNLTLFLAACGSACLVEQHEPDALQALIPAHLLPDSMRVLKDPRDLVGTFVTYLIDLLVSDSVMAREISKEALGSELSPRLYTKLFKHLDEVIKEITQGINLEWSEHFHIFLDQFIAVLKLLVENAQANDDVLAVDMTSTLHALARFIARFQDPASYRIRVKFCALCDSVFSRTDMMSLRKDTNARQQMLAMVVEWIKDPTHMGEGDVARFQQELNIASLRAAVHFLDRLQLTAPEGSGSDDQAHVVSRLFIRYSNLIMRMLEFGRTEPLPDDGLSEVSSFSQRARASQRDAELRELVIKGLSQLISANAECGIKHSLALAYDADIGKRTIFTHVFARVMGEDGKFGTQGTAGALGGRKRLCELVKESDIGLVVAMCETCPPAEIDILIPVLLNVFDTRASLMSLMKTLLDREIDRTEDEASLFRGNSSCTRLLSAFAKIHGYSYLRSLIIPLIKTMASVPPGHSYELDPDRVGKEQAERNRQNVEVVASSFLNIITLSVPALPSMFRELCAHIGKSVNKVWPEAKFAALGAFIFLRFISPAVVAPEIVDVEIPKDDGGVIRRGLMIIAKIIQNLANNIFFGKEPFMSGLNPFLQRNIVNITRFLSELNKYTPSSAEEERDEWTGMTTDDTDGIVLHRFFQTHADVVGRELLTTSKLSGDGDASVINGKRAWDALCAILVDLGQAIEIPRLSSMPSSEHREFIDLMSRNNNRDTSTVRDIFVETFTEKVKLFSVFVFFIPKIDVETLDIELLLYHMFKTLTLPAYEGRTFDVIYDWTSFSPSSQVPIQWLKHCIDMIPSDIRHRFMTAYILNPNDAAHKYLRRLYNITAGMHLSSEVKACSAIEELLQFVPTTCVAPLVYATSLEQEECEEFRHVTLRHGHDKTQAISQSLSCKVTEIVPLADISDVYSVATGHDPSEFIIRKTRQSATLYFSSPKREYIVRCIRAAKGRIRISNYPGTERFSRLSNVSAALLHIGMMNMGVEDDELRGASYELLASVMTSFDLSSVPLVSCRGLWIAGPVLPFLMILSERIASLVPQLTLDFISEVSTTLDKADQSQRLHCLSYMGPWLRNLAQFVDPTSQSYDHSGAKLRDCIRLLIDLTIADPQTLPIAQKSIWAEIGKLDPTLVSTVVEELMRAAVDGGLGSQRCETVALIMMPLSSINVRGQILSKMRKALAKTSAKPTRTLAENSYWGEIAALTRLLVVATQQCKQQALTQFYVPETIHMITLIAATGEPMVRSTLWGIIIDLLQSQWIARSTDVNAGPEIRQLVDEASAPETLRYFGLQRVSRTSELTVWNPKDEKAILDNHEGLTRFLIRVMEATSGSKGLLNVWRARWMSLVTSTAFQVSPAIQTRAFIVLGALATAEVDDDFFYQMLVAFKAGLAQAAEGETASLVSMLRCISNVVPGLVENSRYLPQIFWLAVALLQSSHYAFFEEACRLLRFTIEALSAQGLLRDRGVSSSLLDYRLPLEEIATQLDQLLSLSFDSNFSFSLAAIMFKGIRIPHLRAAATDALRTMLRISTRATQESEVPNEGPGAAIASEALGYFMALIPVSTSPRAYRQLLLDSNADAYWLVEDGVEQPEDQRVPRIPLNLLGVMDNSTALLIVSSISNMLVDARGDEAEMEMLFCLLSDLALSYPEMAALVYNGLETKIQDILANSTNPAILKAAASIFHVVMQEPSRNVLQSSASTLSTVEEGATQGTNKSHQNALEEIGMSGLSNTFAFLPANKVQEVATINQWISELIDCTYCGWASFHRCSKLRCTASHTSAVINRAFIKTGSDTTVPSESFRRCWAHVTVRPVVREIGRPQNGQQKTTNSASRSSSPESPLTSSLFAATSAIDDLTRSLANFSRVSTPEPSTSLSCCCAREDCEYTKAWLAVKLKLESRLILAAEVGQALLERHEAYVRRIQSSDREGKVSDPDTGSGTLESDARSHEELESRIAELVRENALLEKVGFSIHQYGLLLTTSSIAFQRFHQALVNNEMAESSNKAISQELEEARTIVGRLSTEHARSIGWDTRLLNLAQEKDDLQQERDNESTRARISEARLVEVIKAKLRAQVHRLQEDLEQRHVQRSELSEEILQDARERLEQIQHANSGRLFLQKDSEITKVLESLVADNEALQKSNTELQKLLADSRESIHTLQEEAEEQRALLKPSTIRAETPLMRHGHTHSNSSFLSSRDQLQPPSPNMSYVTKPGTASPTLSNYSMHRKNPVRRPASAEPRLRLGLESLAPNTYHESSSPADSLPSFSTKFGIDTDIHDHDEHVSPDRPRVQKPLLLLTRSRGVQTVPWNGILSPLPSDFGDHPSFSTSPRDGHSDSSSLNDKPSTFSILIDRIVQLFNRIAQADAFTLTNRLKRQRLLGADVSHLSRSTVEAILSDVTNLRVQYRSFLDDDKVVSTCTRKDLRALFKLFRDVFQELGTMRVTLNDIVLDPSLAPKVREMTLNLAKAEVTQSEQDDTTFVPAGWMAPLTKLFGAPVATDKEKRVFSPLARSGSRGRPSRPTRFVPKIAPATSASTTTVNVEFTGGGVGRAITSMGAFTPGLAQDVSASNTLTLPRSSSGNVSQNVMGIFAGAPRPDAAADPWVVVPKAGSRLRPKLSAAVLGGSNNTRAARVTPSKADAFRTLSRRVDAIIDNSAGAEDGPGHHPTLLERTLRRRGLSDSSIHTTFLNDGDDIGRPANEEDVERHRRGQDTQTVLQAFSRKVNNFRVAATGALSGSPTPALAASPPAPGRLSESPSAGRSGSVPHGIHPRAISPFNGMLPDMTSWAAVSYDLEPPDGDALYAGSSRQEPTFHRPWGRETVGRDL</sequence>
<feature type="compositionally biased region" description="Low complexity" evidence="3">
    <location>
        <begin position="3683"/>
        <end position="3695"/>
    </location>
</feature>
<dbReference type="Gene3D" id="2.30.29.30">
    <property type="entry name" value="Pleckstrin-homology domain (PH domain)/Phosphotyrosine-binding domain (PTB)"/>
    <property type="match status" value="1"/>
</dbReference>
<dbReference type="GO" id="GO:0005096">
    <property type="term" value="F:GTPase activator activity"/>
    <property type="evidence" value="ECO:0007669"/>
    <property type="project" value="UniProtKB-KW"/>
</dbReference>
<dbReference type="InterPro" id="IPR016024">
    <property type="entry name" value="ARM-type_fold"/>
</dbReference>
<dbReference type="InterPro" id="IPR001251">
    <property type="entry name" value="CRAL-TRIO_dom"/>
</dbReference>
<dbReference type="SMART" id="SM00323">
    <property type="entry name" value="RasGAP"/>
    <property type="match status" value="1"/>
</dbReference>
<evidence type="ECO:0000259" key="4">
    <source>
        <dbReference type="PROSITE" id="PS50018"/>
    </source>
</evidence>
<dbReference type="Pfam" id="PF13716">
    <property type="entry name" value="CRAL_TRIO_2"/>
    <property type="match status" value="1"/>
</dbReference>
<accession>A0A4S4LPX2</accession>
<keyword evidence="1" id="KW-0343">GTPase activation</keyword>
<dbReference type="SUPFAM" id="SSF48350">
    <property type="entry name" value="GTPase activation domain, GAP"/>
    <property type="match status" value="1"/>
</dbReference>
<feature type="region of interest" description="Disordered" evidence="3">
    <location>
        <begin position="2771"/>
        <end position="2797"/>
    </location>
</feature>
<dbReference type="InterPro" id="IPR008936">
    <property type="entry name" value="Rho_GTPase_activation_prot"/>
</dbReference>
<name>A0A4S4LPX2_9AGAM</name>
<dbReference type="Proteomes" id="UP000310158">
    <property type="component" value="Unassembled WGS sequence"/>
</dbReference>
<dbReference type="InterPro" id="IPR023152">
    <property type="entry name" value="RasGAP_CS"/>
</dbReference>
<reference evidence="5 6" key="1">
    <citation type="submission" date="2019-02" db="EMBL/GenBank/DDBJ databases">
        <title>Genome sequencing of the rare red list fungi Bondarzewia mesenterica.</title>
        <authorList>
            <person name="Buettner E."/>
            <person name="Kellner H."/>
        </authorList>
    </citation>
    <scope>NUCLEOTIDE SEQUENCE [LARGE SCALE GENOMIC DNA]</scope>
    <source>
        <strain evidence="5 6">DSM 108281</strain>
    </source>
</reference>
<keyword evidence="6" id="KW-1185">Reference proteome</keyword>
<feature type="region of interest" description="Disordered" evidence="3">
    <location>
        <begin position="3747"/>
        <end position="3775"/>
    </location>
</feature>